<evidence type="ECO:0000313" key="7">
    <source>
        <dbReference type="Proteomes" id="UP000449547"/>
    </source>
</evidence>
<dbReference type="RefSeq" id="XP_034013086.1">
    <property type="nucleotide sequence ID" value="XM_034154785.1"/>
</dbReference>
<dbReference type="InterPro" id="IPR050936">
    <property type="entry name" value="AP-1-like"/>
</dbReference>
<dbReference type="PANTHER" id="PTHR40621">
    <property type="entry name" value="TRANSCRIPTION FACTOR KAPC-RELATED"/>
    <property type="match status" value="1"/>
</dbReference>
<sequence length="446" mass="49227">MSEVKRSISEVSPSGGPPDKKAHAKPGRKPIDTEPKSKRTAQNRAAQRAYRERKEKKMKDLEEKVKLLETENVRAATEGDFLRAQIEVLKSELARYRGNADFSDLNLPTSVGRLSHPQTGGYVPHFPEVSPIHLKNSQTSMSPQRNGSSISSSAKSDHLSLSESQRKSPDFTAEYSWQPEKDNALENLETDFFKMTPANNTANASSSLNLTTENLDVAANFDEQVNTFCTKLNEACGTKESPLPKDKQFEYSSPFSALVTPQEAEETSTEAFLAVSSGDPLSFLNDANFDMNLAFKDPVAPIPEFEKPVHDETFDLLTNQESIYDPLGSGTMETTPNSQTTPITIGSGATPGSNKEVNINFSFNEFVKSSISENSADEAMVPASPKRMQCSEIWERITSHPKYSELDIDGLCSELKAKAKCSEKGVVVNQNDVNYFIEQSAMRRGL</sequence>
<evidence type="ECO:0000256" key="4">
    <source>
        <dbReference type="SAM" id="MobiDB-lite"/>
    </source>
</evidence>
<dbReference type="GO" id="GO:0000976">
    <property type="term" value="F:transcription cis-regulatory region binding"/>
    <property type="evidence" value="ECO:0007669"/>
    <property type="project" value="InterPro"/>
</dbReference>
<feature type="compositionally biased region" description="Polar residues" evidence="4">
    <location>
        <begin position="331"/>
        <end position="344"/>
    </location>
</feature>
<gene>
    <name evidence="6" type="ORF">DIURU_002163</name>
</gene>
<dbReference type="SUPFAM" id="SSF111430">
    <property type="entry name" value="YAP1 redox domain"/>
    <property type="match status" value="1"/>
</dbReference>
<comment type="caution">
    <text evidence="6">The sequence shown here is derived from an EMBL/GenBank/DDBJ whole genome shotgun (WGS) entry which is preliminary data.</text>
</comment>
<dbReference type="PROSITE" id="PS00036">
    <property type="entry name" value="BZIP_BASIC"/>
    <property type="match status" value="1"/>
</dbReference>
<dbReference type="InterPro" id="IPR013910">
    <property type="entry name" value="TF_PAP1"/>
</dbReference>
<reference evidence="6 7" key="1">
    <citation type="submission" date="2019-07" db="EMBL/GenBank/DDBJ databases">
        <title>Genome assembly of two rare yeast pathogens: Diutina rugosa and Trichomonascus ciferrii.</title>
        <authorList>
            <person name="Mixao V."/>
            <person name="Saus E."/>
            <person name="Hansen A."/>
            <person name="Lass-Flor C."/>
            <person name="Gabaldon T."/>
        </authorList>
    </citation>
    <scope>NUCLEOTIDE SEQUENCE [LARGE SCALE GENOMIC DNA]</scope>
    <source>
        <strain evidence="6 7">CBS 613</strain>
    </source>
</reference>
<dbReference type="Pfam" id="PF00170">
    <property type="entry name" value="bZIP_1"/>
    <property type="match status" value="1"/>
</dbReference>
<dbReference type="OrthoDB" id="5380163at2759"/>
<dbReference type="Gene3D" id="1.20.5.170">
    <property type="match status" value="1"/>
</dbReference>
<feature type="region of interest" description="Disordered" evidence="4">
    <location>
        <begin position="136"/>
        <end position="177"/>
    </location>
</feature>
<dbReference type="PROSITE" id="PS50217">
    <property type="entry name" value="BZIP"/>
    <property type="match status" value="1"/>
</dbReference>
<keyword evidence="3" id="KW-0539">Nucleus</keyword>
<dbReference type="GO" id="GO:0001228">
    <property type="term" value="F:DNA-binding transcription activator activity, RNA polymerase II-specific"/>
    <property type="evidence" value="ECO:0007669"/>
    <property type="project" value="TreeGrafter"/>
</dbReference>
<feature type="compositionally biased region" description="Basic and acidic residues" evidence="4">
    <location>
        <begin position="49"/>
        <end position="59"/>
    </location>
</feature>
<feature type="region of interest" description="Disordered" evidence="4">
    <location>
        <begin position="1"/>
        <end position="59"/>
    </location>
</feature>
<feature type="region of interest" description="Disordered" evidence="4">
    <location>
        <begin position="328"/>
        <end position="351"/>
    </location>
</feature>
<dbReference type="InterPro" id="IPR023167">
    <property type="entry name" value="Yap1_redox_dom_sf"/>
</dbReference>
<organism evidence="6 7">
    <name type="scientific">Diutina rugosa</name>
    <name type="common">Yeast</name>
    <name type="synonym">Candida rugosa</name>
    <dbReference type="NCBI Taxonomy" id="5481"/>
    <lineage>
        <taxon>Eukaryota</taxon>
        <taxon>Fungi</taxon>
        <taxon>Dikarya</taxon>
        <taxon>Ascomycota</taxon>
        <taxon>Saccharomycotina</taxon>
        <taxon>Pichiomycetes</taxon>
        <taxon>Debaryomycetaceae</taxon>
        <taxon>Diutina</taxon>
    </lineage>
</organism>
<dbReference type="FunFam" id="1.20.5.170:FF:000067">
    <property type="entry name" value="BZIP transcription factor"/>
    <property type="match status" value="1"/>
</dbReference>
<proteinExistence type="predicted"/>
<dbReference type="EMBL" id="SWFT01000065">
    <property type="protein sequence ID" value="KAA8903941.1"/>
    <property type="molecule type" value="Genomic_DNA"/>
</dbReference>
<evidence type="ECO:0000256" key="2">
    <source>
        <dbReference type="ARBA" id="ARBA00004496"/>
    </source>
</evidence>
<dbReference type="GO" id="GO:0005737">
    <property type="term" value="C:cytoplasm"/>
    <property type="evidence" value="ECO:0007669"/>
    <property type="project" value="UniProtKB-SubCell"/>
</dbReference>
<evidence type="ECO:0000256" key="1">
    <source>
        <dbReference type="ARBA" id="ARBA00004123"/>
    </source>
</evidence>
<evidence type="ECO:0000256" key="3">
    <source>
        <dbReference type="ARBA" id="ARBA00023242"/>
    </source>
</evidence>
<comment type="subcellular location">
    <subcellularLocation>
        <location evidence="2">Cytoplasm</location>
    </subcellularLocation>
    <subcellularLocation>
        <location evidence="1">Nucleus</location>
    </subcellularLocation>
</comment>
<evidence type="ECO:0000313" key="6">
    <source>
        <dbReference type="EMBL" id="KAA8903941.1"/>
    </source>
</evidence>
<dbReference type="InterPro" id="IPR046347">
    <property type="entry name" value="bZIP_sf"/>
</dbReference>
<accession>A0A642URQ7</accession>
<evidence type="ECO:0000259" key="5">
    <source>
        <dbReference type="PROSITE" id="PS50217"/>
    </source>
</evidence>
<name>A0A642URQ7_DIURU</name>
<dbReference type="Gene3D" id="1.10.238.100">
    <property type="entry name" value="YAP1 redox domain. Chain B"/>
    <property type="match status" value="1"/>
</dbReference>
<feature type="domain" description="BZIP" evidence="5">
    <location>
        <begin position="33"/>
        <end position="96"/>
    </location>
</feature>
<protein>
    <recommendedName>
        <fullName evidence="5">BZIP domain-containing protein</fullName>
    </recommendedName>
</protein>
<feature type="compositionally biased region" description="Polar residues" evidence="4">
    <location>
        <begin position="136"/>
        <end position="147"/>
    </location>
</feature>
<feature type="compositionally biased region" description="Basic and acidic residues" evidence="4">
    <location>
        <begin position="155"/>
        <end position="169"/>
    </location>
</feature>
<dbReference type="GeneID" id="54780814"/>
<dbReference type="AlphaFoldDB" id="A0A642URQ7"/>
<dbReference type="GO" id="GO:0090575">
    <property type="term" value="C:RNA polymerase II transcription regulator complex"/>
    <property type="evidence" value="ECO:0007669"/>
    <property type="project" value="TreeGrafter"/>
</dbReference>
<dbReference type="Proteomes" id="UP000449547">
    <property type="component" value="Unassembled WGS sequence"/>
</dbReference>
<dbReference type="PANTHER" id="PTHR40621:SF6">
    <property type="entry name" value="AP-1-LIKE TRANSCRIPTION FACTOR YAP1-RELATED"/>
    <property type="match status" value="1"/>
</dbReference>
<dbReference type="VEuPathDB" id="FungiDB:DIURU_002163"/>
<dbReference type="SMART" id="SM00338">
    <property type="entry name" value="BRLZ"/>
    <property type="match status" value="1"/>
</dbReference>
<dbReference type="InterPro" id="IPR004827">
    <property type="entry name" value="bZIP"/>
</dbReference>
<dbReference type="OMA" id="VSTFCAK"/>
<keyword evidence="7" id="KW-1185">Reference proteome</keyword>
<dbReference type="Pfam" id="PF08601">
    <property type="entry name" value="PAP1"/>
    <property type="match status" value="1"/>
</dbReference>
<dbReference type="GO" id="GO:0034599">
    <property type="term" value="P:cellular response to oxidative stress"/>
    <property type="evidence" value="ECO:0007669"/>
    <property type="project" value="UniProtKB-ARBA"/>
</dbReference>
<dbReference type="SUPFAM" id="SSF57959">
    <property type="entry name" value="Leucine zipper domain"/>
    <property type="match status" value="1"/>
</dbReference>
<dbReference type="CDD" id="cd14688">
    <property type="entry name" value="bZIP_YAP"/>
    <property type="match status" value="1"/>
</dbReference>